<dbReference type="AlphaFoldDB" id="A0AAU7BXG4"/>
<reference evidence="1" key="1">
    <citation type="submission" date="2024-05" db="EMBL/GenBank/DDBJ databases">
        <title>Pontimicrobium maritimus sp. nov., isolated form sea water.</title>
        <authorList>
            <person name="Muhammad N."/>
            <person name="Vuong T.Q."/>
            <person name="Han H.L."/>
            <person name="Kim S.-G."/>
        </authorList>
    </citation>
    <scope>NUCLEOTIDE SEQUENCE</scope>
    <source>
        <strain evidence="1">SW4</strain>
    </source>
</reference>
<evidence type="ECO:0000313" key="1">
    <source>
        <dbReference type="EMBL" id="XBG62776.1"/>
    </source>
</evidence>
<name>A0AAU7BXG4_9FLAO</name>
<organism evidence="1">
    <name type="scientific">Pontimicrobium sp. SW4</name>
    <dbReference type="NCBI Taxonomy" id="3153519"/>
    <lineage>
        <taxon>Bacteria</taxon>
        <taxon>Pseudomonadati</taxon>
        <taxon>Bacteroidota</taxon>
        <taxon>Flavobacteriia</taxon>
        <taxon>Flavobacteriales</taxon>
        <taxon>Flavobacteriaceae</taxon>
        <taxon>Pontimicrobium</taxon>
    </lineage>
</organism>
<sequence length="123" mass="14156">MLKSLKYSFCTIDVYNDYVISRINEGFHLTPDKNKILEDIANDYFIDKPFVYITHRKHSYSVDPSIYLQTSKVKNLIGFAVVAEAPLSKGNAEIEKLFLNKPFEIFSDLDDAIKWAKSLVSNE</sequence>
<evidence type="ECO:0008006" key="2">
    <source>
        <dbReference type="Google" id="ProtNLM"/>
    </source>
</evidence>
<accession>A0AAU7BXG4</accession>
<gene>
    <name evidence="1" type="ORF">ABGB03_07650</name>
</gene>
<dbReference type="EMBL" id="CP157199">
    <property type="protein sequence ID" value="XBG62776.1"/>
    <property type="molecule type" value="Genomic_DNA"/>
</dbReference>
<proteinExistence type="predicted"/>
<dbReference type="RefSeq" id="WP_347926234.1">
    <property type="nucleotide sequence ID" value="NZ_CP157199.1"/>
</dbReference>
<protein>
    <recommendedName>
        <fullName evidence="2">STAS/SEC14 domain-containing protein</fullName>
    </recommendedName>
</protein>